<dbReference type="InterPro" id="IPR036663">
    <property type="entry name" value="Fumarylacetoacetase_C_sf"/>
</dbReference>
<proteinExistence type="inferred from homology"/>
<dbReference type="Proteomes" id="UP001185254">
    <property type="component" value="Unassembled WGS sequence"/>
</dbReference>
<name>A0ABU1L2A8_9BURK</name>
<evidence type="ECO:0000256" key="3">
    <source>
        <dbReference type="ARBA" id="ARBA00022723"/>
    </source>
</evidence>
<evidence type="ECO:0000259" key="5">
    <source>
        <dbReference type="Pfam" id="PF01557"/>
    </source>
</evidence>
<protein>
    <submittedName>
        <fullName evidence="6">2-keto-4-pentenoate hydratase/2-oxohepta-3-ene-1,7-dioic acid hydratase in catechol pathway</fullName>
    </submittedName>
</protein>
<evidence type="ECO:0000313" key="7">
    <source>
        <dbReference type="Proteomes" id="UP001185254"/>
    </source>
</evidence>
<gene>
    <name evidence="6" type="ORF">J2776_003987</name>
</gene>
<comment type="cofactor">
    <cofactor evidence="1">
        <name>Mg(2+)</name>
        <dbReference type="ChEBI" id="CHEBI:18420"/>
    </cofactor>
</comment>
<comment type="similarity">
    <text evidence="2">Belongs to the FAH family.</text>
</comment>
<keyword evidence="7" id="KW-1185">Reference proteome</keyword>
<feature type="domain" description="Fumarylacetoacetase-like C-terminal" evidence="5">
    <location>
        <begin position="76"/>
        <end position="286"/>
    </location>
</feature>
<sequence length="310" mass="33514">MGAIVDDLVIDLQRLGHCAGQAIPGDMLDFIDLGPNAVSVTAALLDRYRGQWPLDTALPLANVKLLAPIQRPRKNIFGIGLNYAEHVEESSRSLDTIDELPKQPVIFSKPPTTVIGPGEAIEHNEAITRQLDWEVELAVIMGRRASRMDEAQAMEYVFGYTIINDISARDNRRAGQWIYSKGQDTYAPLGPVIVTADEVVEPHNLNLGLKVNGVEKQNSNTCHLLFRIPALIADISAAITLEPGDIIATGTPSGVGAGRTPQEWLWPGDVVEAWVEGIGTLRNPVVAVGDEPRKGPGSITGDNNGSDRHA</sequence>
<dbReference type="InterPro" id="IPR011234">
    <property type="entry name" value="Fumarylacetoacetase-like_C"/>
</dbReference>
<evidence type="ECO:0000256" key="1">
    <source>
        <dbReference type="ARBA" id="ARBA00001946"/>
    </source>
</evidence>
<comment type="caution">
    <text evidence="6">The sequence shown here is derived from an EMBL/GenBank/DDBJ whole genome shotgun (WGS) entry which is preliminary data.</text>
</comment>
<organism evidence="6 7">
    <name type="scientific">Paraburkholderia caledonica</name>
    <dbReference type="NCBI Taxonomy" id="134536"/>
    <lineage>
        <taxon>Bacteria</taxon>
        <taxon>Pseudomonadati</taxon>
        <taxon>Pseudomonadota</taxon>
        <taxon>Betaproteobacteria</taxon>
        <taxon>Burkholderiales</taxon>
        <taxon>Burkholderiaceae</taxon>
        <taxon>Paraburkholderia</taxon>
    </lineage>
</organism>
<evidence type="ECO:0000313" key="6">
    <source>
        <dbReference type="EMBL" id="MDR6377287.1"/>
    </source>
</evidence>
<feature type="region of interest" description="Disordered" evidence="4">
    <location>
        <begin position="286"/>
        <end position="310"/>
    </location>
</feature>
<evidence type="ECO:0000256" key="2">
    <source>
        <dbReference type="ARBA" id="ARBA00010211"/>
    </source>
</evidence>
<dbReference type="PANTHER" id="PTHR42796">
    <property type="entry name" value="FUMARYLACETOACETATE HYDROLASE DOMAIN-CONTAINING PROTEIN 2A-RELATED"/>
    <property type="match status" value="1"/>
</dbReference>
<keyword evidence="3" id="KW-0479">Metal-binding</keyword>
<dbReference type="SUPFAM" id="SSF56529">
    <property type="entry name" value="FAH"/>
    <property type="match status" value="1"/>
</dbReference>
<accession>A0ABU1L2A8</accession>
<dbReference type="PANTHER" id="PTHR42796:SF4">
    <property type="entry name" value="FUMARYLACETOACETATE HYDROLASE DOMAIN-CONTAINING PROTEIN 2A"/>
    <property type="match status" value="1"/>
</dbReference>
<evidence type="ECO:0000256" key="4">
    <source>
        <dbReference type="SAM" id="MobiDB-lite"/>
    </source>
</evidence>
<dbReference type="Pfam" id="PF01557">
    <property type="entry name" value="FAA_hydrolase"/>
    <property type="match status" value="1"/>
</dbReference>
<dbReference type="Gene3D" id="3.90.850.10">
    <property type="entry name" value="Fumarylacetoacetase-like, C-terminal domain"/>
    <property type="match status" value="1"/>
</dbReference>
<reference evidence="6 7" key="1">
    <citation type="submission" date="2023-07" db="EMBL/GenBank/DDBJ databases">
        <title>Sorghum-associated microbial communities from plants grown in Nebraska, USA.</title>
        <authorList>
            <person name="Schachtman D."/>
        </authorList>
    </citation>
    <scope>NUCLEOTIDE SEQUENCE [LARGE SCALE GENOMIC DNA]</scope>
    <source>
        <strain evidence="6 7">DS1039</strain>
    </source>
</reference>
<dbReference type="InterPro" id="IPR051121">
    <property type="entry name" value="FAH"/>
</dbReference>
<dbReference type="EMBL" id="JAVDQN010000003">
    <property type="protein sequence ID" value="MDR6377287.1"/>
    <property type="molecule type" value="Genomic_DNA"/>
</dbReference>